<dbReference type="NCBIfam" id="TIGR01946">
    <property type="entry name" value="rnfD"/>
    <property type="match status" value="1"/>
</dbReference>
<feature type="transmembrane region" description="Helical" evidence="10">
    <location>
        <begin position="294"/>
        <end position="312"/>
    </location>
</feature>
<evidence type="ECO:0000256" key="8">
    <source>
        <dbReference type="ARBA" id="ARBA00022989"/>
    </source>
</evidence>
<evidence type="ECO:0000313" key="11">
    <source>
        <dbReference type="EMBL" id="GEN56846.1"/>
    </source>
</evidence>
<feature type="modified residue" description="FMN phosphoryl threonine" evidence="10">
    <location>
        <position position="160"/>
    </location>
</feature>
<comment type="similarity">
    <text evidence="10">Belongs to the NqrB/RnfD family.</text>
</comment>
<dbReference type="EMBL" id="BJYE01000014">
    <property type="protein sequence ID" value="GEN56846.1"/>
    <property type="molecule type" value="Genomic_DNA"/>
</dbReference>
<keyword evidence="8 10" id="KW-1133">Transmembrane helix</keyword>
<feature type="transmembrane region" description="Helical" evidence="10">
    <location>
        <begin position="50"/>
        <end position="67"/>
    </location>
</feature>
<feature type="transmembrane region" description="Helical" evidence="10">
    <location>
        <begin position="88"/>
        <end position="113"/>
    </location>
</feature>
<dbReference type="GO" id="GO:0022900">
    <property type="term" value="P:electron transport chain"/>
    <property type="evidence" value="ECO:0007669"/>
    <property type="project" value="UniProtKB-UniRule"/>
</dbReference>
<keyword evidence="4 10" id="KW-0288">FMN</keyword>
<keyword evidence="1 10" id="KW-0813">Transport</keyword>
<dbReference type="Pfam" id="PF03116">
    <property type="entry name" value="NQR2_RnfD_RnfE"/>
    <property type="match status" value="1"/>
</dbReference>
<dbReference type="Proteomes" id="UP000321400">
    <property type="component" value="Unassembled WGS sequence"/>
</dbReference>
<feature type="transmembrane region" description="Helical" evidence="10">
    <location>
        <begin position="25"/>
        <end position="44"/>
    </location>
</feature>
<proteinExistence type="inferred from homology"/>
<comment type="caution">
    <text evidence="11">The sequence shown here is derived from an EMBL/GenBank/DDBJ whole genome shotgun (WGS) entry which is preliminary data.</text>
</comment>
<name>A0A511X1M0_9BACI</name>
<evidence type="ECO:0000256" key="7">
    <source>
        <dbReference type="ARBA" id="ARBA00022982"/>
    </source>
</evidence>
<dbReference type="EC" id="7.-.-.-" evidence="10"/>
<feature type="transmembrane region" description="Helical" evidence="10">
    <location>
        <begin position="272"/>
        <end position="288"/>
    </location>
</feature>
<evidence type="ECO:0000256" key="4">
    <source>
        <dbReference type="ARBA" id="ARBA00022643"/>
    </source>
</evidence>
<keyword evidence="2 10" id="KW-0597">Phosphoprotein</keyword>
<keyword evidence="10" id="KW-1003">Cell membrane</keyword>
<comment type="subunit">
    <text evidence="10">The complex is composed of six subunits: RnfA, RnfB, RnfC, RnfD, RnfE and RnfG.</text>
</comment>
<keyword evidence="9 10" id="KW-0472">Membrane</keyword>
<dbReference type="HAMAP" id="MF_00462">
    <property type="entry name" value="RsxD_RnfD"/>
    <property type="match status" value="1"/>
</dbReference>
<evidence type="ECO:0000256" key="3">
    <source>
        <dbReference type="ARBA" id="ARBA00022630"/>
    </source>
</evidence>
<reference evidence="11 12" key="1">
    <citation type="submission" date="2019-07" db="EMBL/GenBank/DDBJ databases">
        <title>Whole genome shotgun sequence of Halolactibacillus alkaliphilus NBRC 103919.</title>
        <authorList>
            <person name="Hosoyama A."/>
            <person name="Uohara A."/>
            <person name="Ohji S."/>
            <person name="Ichikawa N."/>
        </authorList>
    </citation>
    <scope>NUCLEOTIDE SEQUENCE [LARGE SCALE GENOMIC DNA]</scope>
    <source>
        <strain evidence="11 12">NBRC 103919</strain>
    </source>
</reference>
<keyword evidence="7 10" id="KW-0249">Electron transport</keyword>
<evidence type="ECO:0000256" key="10">
    <source>
        <dbReference type="HAMAP-Rule" id="MF_00462"/>
    </source>
</evidence>
<accession>A0A511X1M0</accession>
<dbReference type="GO" id="GO:0055085">
    <property type="term" value="P:transmembrane transport"/>
    <property type="evidence" value="ECO:0007669"/>
    <property type="project" value="InterPro"/>
</dbReference>
<protein>
    <recommendedName>
        <fullName evidence="10">Ion-translocating oxidoreductase complex subunit D</fullName>
        <ecNumber evidence="10">7.-.-.-</ecNumber>
    </recommendedName>
    <alternativeName>
        <fullName evidence="10">Rnf electron transport complex subunit D</fullName>
    </alternativeName>
</protein>
<dbReference type="InterPro" id="IPR004338">
    <property type="entry name" value="NqrB/RnfD"/>
</dbReference>
<evidence type="ECO:0000256" key="9">
    <source>
        <dbReference type="ARBA" id="ARBA00023136"/>
    </source>
</evidence>
<dbReference type="STRING" id="442899.SAMN05720591_11413"/>
<dbReference type="PANTHER" id="PTHR30578">
    <property type="entry name" value="ELECTRON TRANSPORT COMPLEX PROTEIN RNFD"/>
    <property type="match status" value="1"/>
</dbReference>
<keyword evidence="12" id="KW-1185">Reference proteome</keyword>
<dbReference type="RefSeq" id="WP_089801663.1">
    <property type="nucleotide sequence ID" value="NZ_BJYE01000014.1"/>
</dbReference>
<dbReference type="GO" id="GO:0005886">
    <property type="term" value="C:plasma membrane"/>
    <property type="evidence" value="ECO:0007669"/>
    <property type="project" value="UniProtKB-SubCell"/>
</dbReference>
<comment type="cofactor">
    <cofactor evidence="10">
        <name>FMN</name>
        <dbReference type="ChEBI" id="CHEBI:58210"/>
    </cofactor>
</comment>
<evidence type="ECO:0000256" key="6">
    <source>
        <dbReference type="ARBA" id="ARBA00022967"/>
    </source>
</evidence>
<evidence type="ECO:0000313" key="12">
    <source>
        <dbReference type="Proteomes" id="UP000321400"/>
    </source>
</evidence>
<evidence type="ECO:0000256" key="5">
    <source>
        <dbReference type="ARBA" id="ARBA00022692"/>
    </source>
</evidence>
<evidence type="ECO:0000256" key="2">
    <source>
        <dbReference type="ARBA" id="ARBA00022553"/>
    </source>
</evidence>
<feature type="transmembrane region" description="Helical" evidence="10">
    <location>
        <begin position="241"/>
        <end position="260"/>
    </location>
</feature>
<keyword evidence="5 10" id="KW-0812">Transmembrane</keyword>
<comment type="subcellular location">
    <subcellularLocation>
        <location evidence="10">Cell membrane</location>
        <topology evidence="10">Multi-pass membrane protein</topology>
    </subcellularLocation>
</comment>
<organism evidence="11 12">
    <name type="scientific">Halolactibacillus alkaliphilus</name>
    <dbReference type="NCBI Taxonomy" id="442899"/>
    <lineage>
        <taxon>Bacteria</taxon>
        <taxon>Bacillati</taxon>
        <taxon>Bacillota</taxon>
        <taxon>Bacilli</taxon>
        <taxon>Bacillales</taxon>
        <taxon>Bacillaceae</taxon>
        <taxon>Halolactibacillus</taxon>
    </lineage>
</organism>
<dbReference type="AlphaFoldDB" id="A0A511X1M0"/>
<dbReference type="OrthoDB" id="9776359at2"/>
<sequence>MVNLQDMTLKMTASPHLKSPKKTDWIMKQVVIALLFPLAAAIYFFGIKSLFMVIVGILSSVLFEYAYQKIKDQPVRINDYSAVITGMLLGLSVPVTAPYWSIVVGSFFAIVIIKQLPGGIGRNMFNPAVGARVMLKVFFSPWITNWVTPGRGTDVVSTATPLESIGHFSRTVGEDVPGLWDLFLGVNLGGNIGETSKAMILLAFIYLVVRGVINMKIPLLYVITVAVISSIYGGYDTTYMMTHVLSGTLVFAAVFMATDYTSGALTPGGQTIFAIGAGVLTIGIRILFDFPGGVGFAILIMNALSPLIDKYLAPRIYGHKKRPKVSLS</sequence>
<dbReference type="InterPro" id="IPR011303">
    <property type="entry name" value="RnfD_bac"/>
</dbReference>
<gene>
    <name evidence="10 11" type="primary">rnfD</name>
    <name evidence="11" type="ORF">HAL01_13100</name>
</gene>
<keyword evidence="3 10" id="KW-0285">Flavoprotein</keyword>
<dbReference type="PANTHER" id="PTHR30578:SF0">
    <property type="entry name" value="ION-TRANSLOCATING OXIDOREDUCTASE COMPLEX SUBUNIT D"/>
    <property type="match status" value="1"/>
</dbReference>
<comment type="caution">
    <text evidence="10">Lacks conserved residue(s) required for the propagation of feature annotation.</text>
</comment>
<evidence type="ECO:0000256" key="1">
    <source>
        <dbReference type="ARBA" id="ARBA00022448"/>
    </source>
</evidence>
<comment type="function">
    <text evidence="10">Part of a membrane-bound complex that couples electron transfer with translocation of ions across the membrane.</text>
</comment>
<keyword evidence="6 10" id="KW-1278">Translocase</keyword>